<evidence type="ECO:0000256" key="4">
    <source>
        <dbReference type="ARBA" id="ARBA00022475"/>
    </source>
</evidence>
<evidence type="ECO:0000256" key="2">
    <source>
        <dbReference type="ARBA" id="ARBA00004236"/>
    </source>
</evidence>
<dbReference type="EMBL" id="JANQDX010000015">
    <property type="protein sequence ID" value="KAL0911392.1"/>
    <property type="molecule type" value="Genomic_DNA"/>
</dbReference>
<dbReference type="InterPro" id="IPR035892">
    <property type="entry name" value="C2_domain_sf"/>
</dbReference>
<dbReference type="PANTHER" id="PTHR45933:SF20">
    <property type="entry name" value="OS07G0108400 PROTEIN"/>
    <property type="match status" value="1"/>
</dbReference>
<keyword evidence="9" id="KW-0472">Membrane</keyword>
<evidence type="ECO:0000256" key="6">
    <source>
        <dbReference type="ARBA" id="ARBA00022723"/>
    </source>
</evidence>
<evidence type="ECO:0000259" key="12">
    <source>
        <dbReference type="PROSITE" id="PS50004"/>
    </source>
</evidence>
<keyword evidence="3" id="KW-0343">GTPase activation</keyword>
<protein>
    <recommendedName>
        <fullName evidence="12">C2 domain-containing protein</fullName>
    </recommendedName>
</protein>
<name>A0ABD0UM25_DENTH</name>
<dbReference type="InterPro" id="IPR044562">
    <property type="entry name" value="CAR1-11"/>
</dbReference>
<dbReference type="GO" id="GO:0046872">
    <property type="term" value="F:metal ion binding"/>
    <property type="evidence" value="ECO:0007669"/>
    <property type="project" value="UniProtKB-KW"/>
</dbReference>
<evidence type="ECO:0000313" key="13">
    <source>
        <dbReference type="EMBL" id="KAL0911392.1"/>
    </source>
</evidence>
<organism evidence="13 14">
    <name type="scientific">Dendrobium thyrsiflorum</name>
    <name type="common">Pinecone-like raceme dendrobium</name>
    <name type="synonym">Orchid</name>
    <dbReference type="NCBI Taxonomy" id="117978"/>
    <lineage>
        <taxon>Eukaryota</taxon>
        <taxon>Viridiplantae</taxon>
        <taxon>Streptophyta</taxon>
        <taxon>Embryophyta</taxon>
        <taxon>Tracheophyta</taxon>
        <taxon>Spermatophyta</taxon>
        <taxon>Magnoliopsida</taxon>
        <taxon>Liliopsida</taxon>
        <taxon>Asparagales</taxon>
        <taxon>Orchidaceae</taxon>
        <taxon>Epidendroideae</taxon>
        <taxon>Malaxideae</taxon>
        <taxon>Dendrobiinae</taxon>
        <taxon>Dendrobium</taxon>
    </lineage>
</organism>
<evidence type="ECO:0000313" key="14">
    <source>
        <dbReference type="Proteomes" id="UP001552299"/>
    </source>
</evidence>
<dbReference type="PROSITE" id="PS50004">
    <property type="entry name" value="C2"/>
    <property type="match status" value="1"/>
</dbReference>
<comment type="caution">
    <text evidence="13">The sequence shown here is derived from an EMBL/GenBank/DDBJ whole genome shotgun (WGS) entry which is preliminary data.</text>
</comment>
<accession>A0ABD0UM25</accession>
<dbReference type="Proteomes" id="UP001552299">
    <property type="component" value="Unassembled WGS sequence"/>
</dbReference>
<dbReference type="CDD" id="cd04038">
    <property type="entry name" value="C2_ArfGAP"/>
    <property type="match status" value="1"/>
</dbReference>
<dbReference type="GO" id="GO:0005886">
    <property type="term" value="C:plasma membrane"/>
    <property type="evidence" value="ECO:0007669"/>
    <property type="project" value="UniProtKB-SubCell"/>
</dbReference>
<evidence type="ECO:0000256" key="10">
    <source>
        <dbReference type="ARBA" id="ARBA00023242"/>
    </source>
</evidence>
<keyword evidence="5" id="KW-0938">Abscisic acid signaling pathway</keyword>
<dbReference type="GO" id="GO:0005634">
    <property type="term" value="C:nucleus"/>
    <property type="evidence" value="ECO:0007669"/>
    <property type="project" value="UniProtKB-SubCell"/>
</dbReference>
<dbReference type="GO" id="GO:0008289">
    <property type="term" value="F:lipid binding"/>
    <property type="evidence" value="ECO:0007669"/>
    <property type="project" value="UniProtKB-KW"/>
</dbReference>
<dbReference type="AlphaFoldDB" id="A0ABD0UM25"/>
<reference evidence="13 14" key="1">
    <citation type="journal article" date="2024" name="Plant Biotechnol. J.">
        <title>Dendrobium thyrsiflorum genome and its molecular insights into genes involved in important horticultural traits.</title>
        <authorList>
            <person name="Chen B."/>
            <person name="Wang J.Y."/>
            <person name="Zheng P.J."/>
            <person name="Li K.L."/>
            <person name="Liang Y.M."/>
            <person name="Chen X.F."/>
            <person name="Zhang C."/>
            <person name="Zhao X."/>
            <person name="He X."/>
            <person name="Zhang G.Q."/>
            <person name="Liu Z.J."/>
            <person name="Xu Q."/>
        </authorList>
    </citation>
    <scope>NUCLEOTIDE SEQUENCE [LARGE SCALE GENOMIC DNA]</scope>
    <source>
        <strain evidence="13">GZMU011</strain>
    </source>
</reference>
<feature type="domain" description="C2" evidence="12">
    <location>
        <begin position="1"/>
        <end position="103"/>
    </location>
</feature>
<sequence>MESVIGLLRIRIIRGVNLAVRDTRGSDPYIVLRLGGQKLKTSTIKNNVNPEWNEDLTLSVSEPLQPIKLLVYDKDTFSSDDEMGDAEFDIHSFVDAVRMDLTGIPNGTIITTVKPSRENCLAVESPILKKDGKVIQDLVLRLRNVESGEVELQLSWVNISGFKEVENFEPSFFFHAPKQPEDFVNPAKSRISEIQDLARKGGIFRLRRISFAVRFGFAF</sequence>
<gene>
    <name evidence="13" type="ORF">M5K25_019529</name>
</gene>
<evidence type="ECO:0000256" key="7">
    <source>
        <dbReference type="ARBA" id="ARBA00022837"/>
    </source>
</evidence>
<dbReference type="GO" id="GO:0009738">
    <property type="term" value="P:abscisic acid-activated signaling pathway"/>
    <property type="evidence" value="ECO:0007669"/>
    <property type="project" value="UniProtKB-KW"/>
</dbReference>
<evidence type="ECO:0000256" key="8">
    <source>
        <dbReference type="ARBA" id="ARBA00023121"/>
    </source>
</evidence>
<keyword evidence="4" id="KW-1003">Cell membrane</keyword>
<dbReference type="InterPro" id="IPR000008">
    <property type="entry name" value="C2_dom"/>
</dbReference>
<evidence type="ECO:0000256" key="3">
    <source>
        <dbReference type="ARBA" id="ARBA00022468"/>
    </source>
</evidence>
<keyword evidence="7" id="KW-0106">Calcium</keyword>
<evidence type="ECO:0000256" key="5">
    <source>
        <dbReference type="ARBA" id="ARBA00022682"/>
    </source>
</evidence>
<proteinExistence type="inferred from homology"/>
<evidence type="ECO:0000256" key="11">
    <source>
        <dbReference type="ARBA" id="ARBA00024037"/>
    </source>
</evidence>
<comment type="subcellular location">
    <subcellularLocation>
        <location evidence="2">Cell membrane</location>
    </subcellularLocation>
    <subcellularLocation>
        <location evidence="1">Nucleus</location>
    </subcellularLocation>
</comment>
<evidence type="ECO:0000256" key="1">
    <source>
        <dbReference type="ARBA" id="ARBA00004123"/>
    </source>
</evidence>
<keyword evidence="10" id="KW-0539">Nucleus</keyword>
<evidence type="ECO:0000256" key="9">
    <source>
        <dbReference type="ARBA" id="ARBA00023136"/>
    </source>
</evidence>
<dbReference type="PANTHER" id="PTHR45933">
    <property type="entry name" value="PROTEIN C2-DOMAIN ABA-RELATED 4"/>
    <property type="match status" value="1"/>
</dbReference>
<keyword evidence="8" id="KW-0446">Lipid-binding</keyword>
<comment type="similarity">
    <text evidence="11">Belongs to the plant CAR protein family.</text>
</comment>
<dbReference type="Pfam" id="PF00168">
    <property type="entry name" value="C2"/>
    <property type="match status" value="1"/>
</dbReference>
<keyword evidence="14" id="KW-1185">Reference proteome</keyword>
<dbReference type="SMART" id="SM00239">
    <property type="entry name" value="C2"/>
    <property type="match status" value="1"/>
</dbReference>
<dbReference type="SUPFAM" id="SSF49562">
    <property type="entry name" value="C2 domain (Calcium/lipid-binding domain, CaLB)"/>
    <property type="match status" value="1"/>
</dbReference>
<dbReference type="Gene3D" id="2.60.40.150">
    <property type="entry name" value="C2 domain"/>
    <property type="match status" value="1"/>
</dbReference>
<keyword evidence="6" id="KW-0479">Metal-binding</keyword>
<dbReference type="GO" id="GO:0005096">
    <property type="term" value="F:GTPase activator activity"/>
    <property type="evidence" value="ECO:0007669"/>
    <property type="project" value="UniProtKB-KW"/>
</dbReference>